<dbReference type="EMBL" id="JAANIU010017441">
    <property type="protein sequence ID" value="KAG1526765.1"/>
    <property type="molecule type" value="Genomic_DNA"/>
</dbReference>
<reference evidence="1 2" key="1">
    <citation type="journal article" date="2020" name="Microb. Genom.">
        <title>Genetic diversity of clinical and environmental Mucorales isolates obtained from an investigation of mucormycosis cases among solid organ transplant recipients.</title>
        <authorList>
            <person name="Nguyen M.H."/>
            <person name="Kaul D."/>
            <person name="Muto C."/>
            <person name="Cheng S.J."/>
            <person name="Richter R.A."/>
            <person name="Bruno V.M."/>
            <person name="Liu G."/>
            <person name="Beyhan S."/>
            <person name="Sundermann A.J."/>
            <person name="Mounaud S."/>
            <person name="Pasculle A.W."/>
            <person name="Nierman W.C."/>
            <person name="Driscoll E."/>
            <person name="Cumbie R."/>
            <person name="Clancy C.J."/>
            <person name="Dupont C.L."/>
        </authorList>
    </citation>
    <scope>NUCLEOTIDE SEQUENCE [LARGE SCALE GENOMIC DNA]</scope>
    <source>
        <strain evidence="1 2">GL24</strain>
    </source>
</reference>
<keyword evidence="2" id="KW-1185">Reference proteome</keyword>
<sequence>MESDTTMAYMADRAASYDSGVCTDKTAIYADYRQYVLEELGKKPGNAEDFWKRVREKFPEAGIYQISHGGKKPRVAEIRIAGIKPLRDMADLETPV</sequence>
<accession>A0A9P6XN22</accession>
<dbReference type="InterPro" id="IPR036388">
    <property type="entry name" value="WH-like_DNA-bd_sf"/>
</dbReference>
<gene>
    <name evidence="1" type="ORF">G6F50_018363</name>
</gene>
<evidence type="ECO:0000313" key="2">
    <source>
        <dbReference type="Proteomes" id="UP000740926"/>
    </source>
</evidence>
<evidence type="ECO:0000313" key="1">
    <source>
        <dbReference type="EMBL" id="KAG1526765.1"/>
    </source>
</evidence>
<name>A0A9P6XN22_9FUNG</name>
<organism evidence="1 2">
    <name type="scientific">Rhizopus delemar</name>
    <dbReference type="NCBI Taxonomy" id="936053"/>
    <lineage>
        <taxon>Eukaryota</taxon>
        <taxon>Fungi</taxon>
        <taxon>Fungi incertae sedis</taxon>
        <taxon>Mucoromycota</taxon>
        <taxon>Mucoromycotina</taxon>
        <taxon>Mucoromycetes</taxon>
        <taxon>Mucorales</taxon>
        <taxon>Mucorineae</taxon>
        <taxon>Rhizopodaceae</taxon>
        <taxon>Rhizopus</taxon>
    </lineage>
</organism>
<dbReference type="Gene3D" id="1.10.10.10">
    <property type="entry name" value="Winged helix-like DNA-binding domain superfamily/Winged helix DNA-binding domain"/>
    <property type="match status" value="1"/>
</dbReference>
<comment type="caution">
    <text evidence="1">The sequence shown here is derived from an EMBL/GenBank/DDBJ whole genome shotgun (WGS) entry which is preliminary data.</text>
</comment>
<evidence type="ECO:0008006" key="3">
    <source>
        <dbReference type="Google" id="ProtNLM"/>
    </source>
</evidence>
<proteinExistence type="predicted"/>
<dbReference type="AlphaFoldDB" id="A0A9P6XN22"/>
<dbReference type="Proteomes" id="UP000740926">
    <property type="component" value="Unassembled WGS sequence"/>
</dbReference>
<protein>
    <recommendedName>
        <fullName evidence="3">RFX-type winged-helix domain-containing protein</fullName>
    </recommendedName>
</protein>